<evidence type="ECO:0000256" key="1">
    <source>
        <dbReference type="SAM" id="Coils"/>
    </source>
</evidence>
<dbReference type="EMBL" id="CP015518">
    <property type="protein sequence ID" value="APG25419.1"/>
    <property type="molecule type" value="Genomic_DNA"/>
</dbReference>
<sequence length="198" mass="22877">MNCCPSLSDEKYLEAIESIQKQGLSVTAAAIKNYLAGDTKRINHFLKERDRLSHLLEIATLKDEVNAARAEVQRLQEELNRKRRPLALRKDIRPIEQGLVRCLIEAARQFSANQAKDLSQVRQQPLPHQLLIFLQQVLQQLQEEQSNDVQGHNRQTTGTEKHRPIPPQVKDSKSLSQGKPAKRNKSQRKRKKRRKNKK</sequence>
<evidence type="ECO:0000313" key="4">
    <source>
        <dbReference type="Proteomes" id="UP000182264"/>
    </source>
</evidence>
<evidence type="ECO:0000313" key="3">
    <source>
        <dbReference type="EMBL" id="APG25419.1"/>
    </source>
</evidence>
<dbReference type="OrthoDB" id="9892390at2"/>
<keyword evidence="4" id="KW-1185">Reference proteome</keyword>
<name>A0A1L3GHQ8_SYNAC</name>
<dbReference type="RefSeq" id="WP_072284960.1">
    <property type="nucleotide sequence ID" value="NZ_CP015455.1"/>
</dbReference>
<proteinExistence type="predicted"/>
<gene>
    <name evidence="3" type="ORF">A7E75_10605</name>
</gene>
<keyword evidence="1" id="KW-0175">Coiled coil</keyword>
<accession>A0A1L3GHQ8</accession>
<reference evidence="3 4" key="1">
    <citation type="journal article" date="2017" name="Genome Announc.">
        <title>Complete Genome Sequences of Two Acetylene-Fermenting Pelobacter acetylenicus Strains.</title>
        <authorList>
            <person name="Sutton J.M."/>
            <person name="Baesman S.M."/>
            <person name="Fierst J.L."/>
            <person name="Poret-Peterson A.T."/>
            <person name="Oremland R.S."/>
            <person name="Dunlap D.S."/>
            <person name="Akob D.M."/>
        </authorList>
    </citation>
    <scope>NUCLEOTIDE SEQUENCE [LARGE SCALE GENOMIC DNA]</scope>
    <source>
        <strain evidence="3 4">DSM 3247</strain>
    </source>
</reference>
<feature type="coiled-coil region" evidence="1">
    <location>
        <begin position="58"/>
        <end position="85"/>
    </location>
</feature>
<protein>
    <submittedName>
        <fullName evidence="3">Uncharacterized protein</fullName>
    </submittedName>
</protein>
<evidence type="ECO:0000256" key="2">
    <source>
        <dbReference type="SAM" id="MobiDB-lite"/>
    </source>
</evidence>
<dbReference type="Proteomes" id="UP000182264">
    <property type="component" value="Chromosome"/>
</dbReference>
<organism evidence="3 4">
    <name type="scientific">Syntrophotalea acetylenica</name>
    <name type="common">Pelobacter acetylenicus</name>
    <dbReference type="NCBI Taxonomy" id="29542"/>
    <lineage>
        <taxon>Bacteria</taxon>
        <taxon>Pseudomonadati</taxon>
        <taxon>Thermodesulfobacteriota</taxon>
        <taxon>Desulfuromonadia</taxon>
        <taxon>Desulfuromonadales</taxon>
        <taxon>Syntrophotaleaceae</taxon>
        <taxon>Syntrophotalea</taxon>
    </lineage>
</organism>
<feature type="compositionally biased region" description="Basic residues" evidence="2">
    <location>
        <begin position="180"/>
        <end position="198"/>
    </location>
</feature>
<dbReference type="AlphaFoldDB" id="A0A1L3GHQ8"/>
<feature type="compositionally biased region" description="Polar residues" evidence="2">
    <location>
        <begin position="147"/>
        <end position="158"/>
    </location>
</feature>
<dbReference type="KEGG" id="pace:A6070_04610"/>
<feature type="region of interest" description="Disordered" evidence="2">
    <location>
        <begin position="144"/>
        <end position="198"/>
    </location>
</feature>